<dbReference type="PANTHER" id="PTHR33418:SF1">
    <property type="entry name" value="HELICASE-ASSOCIATED DOMAIN-CONTAINING PROTEIN"/>
    <property type="match status" value="1"/>
</dbReference>
<feature type="domain" description="Helicase-associated" evidence="2">
    <location>
        <begin position="544"/>
        <end position="612"/>
    </location>
</feature>
<feature type="domain" description="Helicase-associated" evidence="2">
    <location>
        <begin position="89"/>
        <end position="155"/>
    </location>
</feature>
<dbReference type="AlphaFoldDB" id="A0ABD3NBY2"/>
<reference evidence="3 4" key="1">
    <citation type="submission" date="2024-10" db="EMBL/GenBank/DDBJ databases">
        <title>Updated reference genomes for cyclostephanoid diatoms.</title>
        <authorList>
            <person name="Roberts W.R."/>
            <person name="Alverson A.J."/>
        </authorList>
    </citation>
    <scope>NUCLEOTIDE SEQUENCE [LARGE SCALE GENOMIC DNA]</scope>
    <source>
        <strain evidence="3 4">AJA010-31</strain>
    </source>
</reference>
<name>A0ABD3NBY2_9STRA</name>
<evidence type="ECO:0000313" key="4">
    <source>
        <dbReference type="Proteomes" id="UP001530400"/>
    </source>
</evidence>
<evidence type="ECO:0000313" key="3">
    <source>
        <dbReference type="EMBL" id="KAL3773517.1"/>
    </source>
</evidence>
<feature type="compositionally biased region" description="Basic and acidic residues" evidence="1">
    <location>
        <begin position="656"/>
        <end position="667"/>
    </location>
</feature>
<feature type="region of interest" description="Disordered" evidence="1">
    <location>
        <begin position="623"/>
        <end position="675"/>
    </location>
</feature>
<proteinExistence type="predicted"/>
<organism evidence="3 4">
    <name type="scientific">Cyclotella atomus</name>
    <dbReference type="NCBI Taxonomy" id="382360"/>
    <lineage>
        <taxon>Eukaryota</taxon>
        <taxon>Sar</taxon>
        <taxon>Stramenopiles</taxon>
        <taxon>Ochrophyta</taxon>
        <taxon>Bacillariophyta</taxon>
        <taxon>Coscinodiscophyceae</taxon>
        <taxon>Thalassiosirophycidae</taxon>
        <taxon>Stephanodiscales</taxon>
        <taxon>Stephanodiscaceae</taxon>
        <taxon>Cyclotella</taxon>
    </lineage>
</organism>
<feature type="domain" description="Helicase-associated" evidence="2">
    <location>
        <begin position="187"/>
        <end position="264"/>
    </location>
</feature>
<dbReference type="Proteomes" id="UP001530400">
    <property type="component" value="Unassembled WGS sequence"/>
</dbReference>
<dbReference type="InterPro" id="IPR005114">
    <property type="entry name" value="Helicase_assoc"/>
</dbReference>
<feature type="domain" description="Helicase-associated" evidence="2">
    <location>
        <begin position="335"/>
        <end position="404"/>
    </location>
</feature>
<dbReference type="PANTHER" id="PTHR33418">
    <property type="entry name" value="HELICASE-ASSOCIATED"/>
    <property type="match status" value="1"/>
</dbReference>
<sequence length="675" mass="78779">MPTMTDDLNHPEHQEHTFIEQEEVTAEYWDEHRLGELHAAAQYAAAELNEGGVEDEHQQYYDHDVIVPTLPAVESPLHGSLKPKALSVHDLKWNKHIEELRRFKEQHGHIDVPRVEEYKKLYKFLDNQGQSYRRLIEGKRSTLTVRRIKDLDELGIKWKVEPAQVAMGMSQPHDETEPFLKLATKQSETWDSRFEQLKKWHAQSGNFRVPYKINLGKKRSRDGNAVDPDEETIKLGGWVKRQRSLYASGSLPAERTEKLNSIGFEFTPSRQSKDERIELQLGLLDALRKNSALNASQVADLNYLYDYWKHRAETGSNRPAFGNPGTALASNNKHANKWAVQYEKLKEFKLKHGHMRIPRNGEDKEVKALSKWVDRQRDLYSKRQRGEKDALDDERISRLESIGFVWALRQDVTQFSVKRARPSLPVDVIPDGIDLSHVFIGDNHRDVKEGVNNVYQYRWETKLEEFKRYKAKIGIPRVSAKVMQMYPDWLQQLQEMRKWIDNQRTFYHNGMTGKKNPLSDERIRLLVQAGFDFGSQKGKPVHYKSWNEKVEELKEFKKKYGHTRVKAADKSDPLFKLSKWCQNQRTHYWMFMKGEKSCINEERIEVLEALEFEWRLKPGRKSIQQPSLEAGDSINHTPMQAGEEKQATAFPLQETQKNEEEEKKQVAEDTLTAAI</sequence>
<protein>
    <recommendedName>
        <fullName evidence="2">Helicase-associated domain-containing protein</fullName>
    </recommendedName>
</protein>
<evidence type="ECO:0000256" key="1">
    <source>
        <dbReference type="SAM" id="MobiDB-lite"/>
    </source>
</evidence>
<evidence type="ECO:0000259" key="2">
    <source>
        <dbReference type="Pfam" id="PF03457"/>
    </source>
</evidence>
<feature type="domain" description="Helicase-associated" evidence="2">
    <location>
        <begin position="457"/>
        <end position="531"/>
    </location>
</feature>
<gene>
    <name evidence="3" type="ORF">ACHAWO_000513</name>
</gene>
<dbReference type="Pfam" id="PF03457">
    <property type="entry name" value="HA"/>
    <property type="match status" value="5"/>
</dbReference>
<dbReference type="Gene3D" id="6.10.140.530">
    <property type="match status" value="5"/>
</dbReference>
<comment type="caution">
    <text evidence="3">The sequence shown here is derived from an EMBL/GenBank/DDBJ whole genome shotgun (WGS) entry which is preliminary data.</text>
</comment>
<keyword evidence="4" id="KW-1185">Reference proteome</keyword>
<dbReference type="EMBL" id="JALLPJ020001230">
    <property type="protein sequence ID" value="KAL3773517.1"/>
    <property type="molecule type" value="Genomic_DNA"/>
</dbReference>
<accession>A0ABD3NBY2</accession>